<dbReference type="RefSeq" id="WP_052021276.1">
    <property type="nucleotide sequence ID" value="NZ_AYXG01000127.1"/>
</dbReference>
<comment type="caution">
    <text evidence="8">The sequence shown here is derived from an EMBL/GenBank/DDBJ whole genome shotgun (WGS) entry which is preliminary data.</text>
</comment>
<evidence type="ECO:0000256" key="7">
    <source>
        <dbReference type="SAM" id="Phobius"/>
    </source>
</evidence>
<evidence type="ECO:0000256" key="4">
    <source>
        <dbReference type="ARBA" id="ARBA00022692"/>
    </source>
</evidence>
<gene>
    <name evidence="8" type="ORF">UO65_3527</name>
</gene>
<keyword evidence="5 7" id="KW-1133">Transmembrane helix</keyword>
<dbReference type="Proteomes" id="UP000019277">
    <property type="component" value="Unassembled WGS sequence"/>
</dbReference>
<dbReference type="PANTHER" id="PTHR33452:SF4">
    <property type="entry name" value="BLL4328 PROTEIN"/>
    <property type="match status" value="1"/>
</dbReference>
<dbReference type="AlphaFoldDB" id="W7IXI4"/>
<feature type="transmembrane region" description="Helical" evidence="7">
    <location>
        <begin position="60"/>
        <end position="78"/>
    </location>
</feature>
<feature type="transmembrane region" description="Helical" evidence="7">
    <location>
        <begin position="85"/>
        <end position="104"/>
    </location>
</feature>
<dbReference type="GO" id="GO:0005886">
    <property type="term" value="C:plasma membrane"/>
    <property type="evidence" value="ECO:0007669"/>
    <property type="project" value="UniProtKB-SubCell"/>
</dbReference>
<comment type="subcellular location">
    <subcellularLocation>
        <location evidence="1">Cell membrane</location>
        <topology evidence="1">Multi-pass membrane protein</topology>
    </subcellularLocation>
</comment>
<dbReference type="InterPro" id="IPR051907">
    <property type="entry name" value="DoxX-like_oxidoreductase"/>
</dbReference>
<dbReference type="Pfam" id="PF07681">
    <property type="entry name" value="DoxX"/>
    <property type="match status" value="1"/>
</dbReference>
<dbReference type="EMBL" id="AYXG01000127">
    <property type="protein sequence ID" value="EWC61161.1"/>
    <property type="molecule type" value="Genomic_DNA"/>
</dbReference>
<feature type="transmembrane region" description="Helical" evidence="7">
    <location>
        <begin position="21"/>
        <end position="40"/>
    </location>
</feature>
<evidence type="ECO:0000256" key="2">
    <source>
        <dbReference type="ARBA" id="ARBA00006679"/>
    </source>
</evidence>
<keyword evidence="3" id="KW-1003">Cell membrane</keyword>
<accession>W7IXI4</accession>
<dbReference type="InterPro" id="IPR032808">
    <property type="entry name" value="DoxX"/>
</dbReference>
<dbReference type="STRING" id="909613.UO65_3527"/>
<evidence type="ECO:0000313" key="9">
    <source>
        <dbReference type="Proteomes" id="UP000019277"/>
    </source>
</evidence>
<dbReference type="OrthoDB" id="9808524at2"/>
<keyword evidence="9" id="KW-1185">Reference proteome</keyword>
<evidence type="ECO:0000256" key="3">
    <source>
        <dbReference type="ARBA" id="ARBA00022475"/>
    </source>
</evidence>
<protein>
    <submittedName>
        <fullName evidence="8">Putative integral membrane protein</fullName>
    </submittedName>
</protein>
<keyword evidence="6 7" id="KW-0472">Membrane</keyword>
<keyword evidence="4 7" id="KW-0812">Transmembrane</keyword>
<reference evidence="8 9" key="1">
    <citation type="journal article" date="2014" name="Genome Announc.">
        <title>Draft Genome Sequence of the Antitrypanosomally Active Sponge-Associated Bacterium Actinokineospora sp. Strain EG49.</title>
        <authorList>
            <person name="Harjes J."/>
            <person name="Ryu T."/>
            <person name="Abdelmohsen U.R."/>
            <person name="Moitinho-Silva L."/>
            <person name="Horn H."/>
            <person name="Ravasi T."/>
            <person name="Hentschel U."/>
        </authorList>
    </citation>
    <scope>NUCLEOTIDE SEQUENCE [LARGE SCALE GENOMIC DNA]</scope>
    <source>
        <strain evidence="8 9">EG49</strain>
    </source>
</reference>
<evidence type="ECO:0000256" key="1">
    <source>
        <dbReference type="ARBA" id="ARBA00004651"/>
    </source>
</evidence>
<dbReference type="PANTHER" id="PTHR33452">
    <property type="entry name" value="OXIDOREDUCTASE CATD-RELATED"/>
    <property type="match status" value="1"/>
</dbReference>
<sequence>MSTTGTTALRARLTGPAVSGAVLSAVRVVVGFLFLCHGLQGFGLFGGVDTMGTAVPVGSWPGWYASVIGVVGGALVLVGLFTRPAALVCSGAMAYAYFTVHQPLAVLPLQNMGEQAVLFCWVFLLIAALGPGPFALSALRRR</sequence>
<dbReference type="eggNOG" id="COG2259">
    <property type="taxonomic scope" value="Bacteria"/>
</dbReference>
<name>W7IXI4_9PSEU</name>
<proteinExistence type="inferred from homology"/>
<evidence type="ECO:0000313" key="8">
    <source>
        <dbReference type="EMBL" id="EWC61161.1"/>
    </source>
</evidence>
<comment type="similarity">
    <text evidence="2">Belongs to the DoxX family.</text>
</comment>
<evidence type="ECO:0000256" key="5">
    <source>
        <dbReference type="ARBA" id="ARBA00022989"/>
    </source>
</evidence>
<feature type="transmembrane region" description="Helical" evidence="7">
    <location>
        <begin position="116"/>
        <end position="139"/>
    </location>
</feature>
<organism evidence="8 9">
    <name type="scientific">Actinokineospora spheciospongiae</name>
    <dbReference type="NCBI Taxonomy" id="909613"/>
    <lineage>
        <taxon>Bacteria</taxon>
        <taxon>Bacillati</taxon>
        <taxon>Actinomycetota</taxon>
        <taxon>Actinomycetes</taxon>
        <taxon>Pseudonocardiales</taxon>
        <taxon>Pseudonocardiaceae</taxon>
        <taxon>Actinokineospora</taxon>
    </lineage>
</organism>
<evidence type="ECO:0000256" key="6">
    <source>
        <dbReference type="ARBA" id="ARBA00023136"/>
    </source>
</evidence>